<dbReference type="AlphaFoldDB" id="A0A9N8VCP4"/>
<dbReference type="PANTHER" id="PTHR13009:SF22">
    <property type="entry name" value="LD43819P"/>
    <property type="match status" value="1"/>
</dbReference>
<dbReference type="GO" id="GO:0005829">
    <property type="term" value="C:cytosol"/>
    <property type="evidence" value="ECO:0007669"/>
    <property type="project" value="TreeGrafter"/>
</dbReference>
<dbReference type="PANTHER" id="PTHR13009">
    <property type="entry name" value="HEAT SHOCK PROTEIN 90 HSP90 CO-CHAPERONE AHA-1"/>
    <property type="match status" value="1"/>
</dbReference>
<keyword evidence="3" id="KW-1133">Transmembrane helix</keyword>
<evidence type="ECO:0000256" key="2">
    <source>
        <dbReference type="SAM" id="MobiDB-lite"/>
    </source>
</evidence>
<keyword evidence="3" id="KW-0472">Membrane</keyword>
<dbReference type="SUPFAM" id="SSF55961">
    <property type="entry name" value="Bet v1-like"/>
    <property type="match status" value="1"/>
</dbReference>
<dbReference type="Proteomes" id="UP000789508">
    <property type="component" value="Unassembled WGS sequence"/>
</dbReference>
<dbReference type="InterPro" id="IPR015310">
    <property type="entry name" value="AHSA1-like_N"/>
</dbReference>
<protein>
    <submittedName>
        <fullName evidence="5">14526_t:CDS:1</fullName>
    </submittedName>
</protein>
<dbReference type="Gene3D" id="3.30.530.20">
    <property type="match status" value="1"/>
</dbReference>
<evidence type="ECO:0000256" key="3">
    <source>
        <dbReference type="SAM" id="Phobius"/>
    </source>
</evidence>
<dbReference type="Gene3D" id="3.15.10.20">
    <property type="entry name" value="Activator of Hsp90 ATPase Aha1, N-terminal domain"/>
    <property type="match status" value="1"/>
</dbReference>
<dbReference type="InterPro" id="IPR036338">
    <property type="entry name" value="Aha1"/>
</dbReference>
<dbReference type="OrthoDB" id="567237at2759"/>
<evidence type="ECO:0000256" key="1">
    <source>
        <dbReference type="ARBA" id="ARBA00006817"/>
    </source>
</evidence>
<dbReference type="SMART" id="SM01000">
    <property type="entry name" value="Aha1_N"/>
    <property type="match status" value="1"/>
</dbReference>
<name>A0A9N8VCP4_9GLOM</name>
<feature type="domain" description="Activator of Hsp90 ATPase AHSA1-like N-terminal" evidence="4">
    <location>
        <begin position="12"/>
        <end position="144"/>
    </location>
</feature>
<evidence type="ECO:0000313" key="5">
    <source>
        <dbReference type="EMBL" id="CAG8446553.1"/>
    </source>
</evidence>
<dbReference type="Pfam" id="PF09229">
    <property type="entry name" value="Aha1_N"/>
    <property type="match status" value="1"/>
</dbReference>
<keyword evidence="6" id="KW-1185">Reference proteome</keyword>
<organism evidence="5 6">
    <name type="scientific">Ambispora leptoticha</name>
    <dbReference type="NCBI Taxonomy" id="144679"/>
    <lineage>
        <taxon>Eukaryota</taxon>
        <taxon>Fungi</taxon>
        <taxon>Fungi incertae sedis</taxon>
        <taxon>Mucoromycota</taxon>
        <taxon>Glomeromycotina</taxon>
        <taxon>Glomeromycetes</taxon>
        <taxon>Archaeosporales</taxon>
        <taxon>Ambisporaceae</taxon>
        <taxon>Ambispora</taxon>
    </lineage>
</organism>
<dbReference type="GO" id="GO:0001671">
    <property type="term" value="F:ATPase activator activity"/>
    <property type="evidence" value="ECO:0007669"/>
    <property type="project" value="InterPro"/>
</dbReference>
<comment type="caution">
    <text evidence="5">The sequence shown here is derived from an EMBL/GenBank/DDBJ whole genome shotgun (WGS) entry which is preliminary data.</text>
</comment>
<dbReference type="Pfam" id="PF08327">
    <property type="entry name" value="AHSA1"/>
    <property type="match status" value="1"/>
</dbReference>
<proteinExistence type="inferred from homology"/>
<dbReference type="InterPro" id="IPR013538">
    <property type="entry name" value="ASHA1/2-like_C"/>
</dbReference>
<evidence type="ECO:0000259" key="4">
    <source>
        <dbReference type="SMART" id="SM01000"/>
    </source>
</evidence>
<feature type="transmembrane region" description="Helical" evidence="3">
    <location>
        <begin position="348"/>
        <end position="368"/>
    </location>
</feature>
<gene>
    <name evidence="5" type="ORF">ALEPTO_LOCUS722</name>
</gene>
<evidence type="ECO:0000313" key="6">
    <source>
        <dbReference type="Proteomes" id="UP000789508"/>
    </source>
</evidence>
<dbReference type="SUPFAM" id="SSF103111">
    <property type="entry name" value="Activator of Hsp90 ATPase, Aha1"/>
    <property type="match status" value="1"/>
</dbReference>
<reference evidence="5" key="1">
    <citation type="submission" date="2021-06" db="EMBL/GenBank/DDBJ databases">
        <authorList>
            <person name="Kallberg Y."/>
            <person name="Tangrot J."/>
            <person name="Rosling A."/>
        </authorList>
    </citation>
    <scope>NUCLEOTIDE SEQUENCE</scope>
    <source>
        <strain evidence="5">FL130A</strain>
    </source>
</reference>
<comment type="similarity">
    <text evidence="1">Belongs to the AHA1 family.</text>
</comment>
<feature type="region of interest" description="Disordered" evidence="2">
    <location>
        <begin position="320"/>
        <end position="344"/>
    </location>
</feature>
<dbReference type="CDD" id="cd08892">
    <property type="entry name" value="SRPBCC_Aha1"/>
    <property type="match status" value="1"/>
</dbReference>
<dbReference type="InterPro" id="IPR023393">
    <property type="entry name" value="START-like_dom_sf"/>
</dbReference>
<keyword evidence="3" id="KW-0812">Transmembrane</keyword>
<accession>A0A9N8VCP4</accession>
<sequence length="385" mass="42585">MANWKNVNNWTTKNCINWTKDYFNTAFKDLSAEHEGTSVKIDEVDNCSGDVDLSNRKGKIITIYDLQLDLRWSGNSPDGTEAKGTINLPEVAHDTSTEDIINVSVDDEDKSKEPIKDVVRQHLVPKIREKLQNFAKDLVENNSKDIYIEPSQLGVATPPRAATPVTAATVESTSNEAEVKTTSKTTKAVVNIAKLTESIEFQTSAELLYETYLDPNRVAIWTRAKPELARHVGGAFSLFGGNITGVFTELIPNQRIAQTWRLNTWPEGHYSNVVLRFDQKSDSTIVHLTHDGVPVGEEDIVRRNWQNYYWNPIKSVFGRTNRSGSNSGNRRRRKSYKSSKESGGGGGAFGFGITVAIVLTAVVLGFVYSTRSTSASSTTTSSSSL</sequence>
<dbReference type="GO" id="GO:0051087">
    <property type="term" value="F:protein-folding chaperone binding"/>
    <property type="evidence" value="ECO:0007669"/>
    <property type="project" value="InterPro"/>
</dbReference>
<dbReference type="EMBL" id="CAJVPS010000058">
    <property type="protein sequence ID" value="CAG8446553.1"/>
    <property type="molecule type" value="Genomic_DNA"/>
</dbReference>
<dbReference type="GO" id="GO:0006457">
    <property type="term" value="P:protein folding"/>
    <property type="evidence" value="ECO:0007669"/>
    <property type="project" value="TreeGrafter"/>
</dbReference>